<dbReference type="GeneID" id="64699763"/>
<comment type="caution">
    <text evidence="2">The sequence shown here is derived from an EMBL/GenBank/DDBJ whole genome shotgun (WGS) entry which is preliminary data.</text>
</comment>
<sequence length="345" mass="37672">MMSLVRRLGPNDHSSSASSQHIATTSDIHAVIPMMANSNVVLWTSDSPSSRNAILHGSPHNSPTPHDLGGAGSRTSSHPATGRVYLSPRSFPIPGPIGHTLPMSSQCSMTTSDMHSVVPMMENPNAASGSWAPNNLRAAASHGWSGESQFVPYLHELGGARSGAPSHLAIESDYSSPQALPMPMPRAIGHTLPVYSQCGMTTSDTLSVIPMMANPNAVSRTPNNLRTAVSRGPSQSVSCIHNLGGVNSGFQLPPSPAQSELPINQPSLLLCRWVYNNSPCRYEGTLEDFKHHWYDDHLPEFPGAMIQCQWEHCNYHGRGDRLMNDMRRSFVWRHISEVHLMHRRN</sequence>
<dbReference type="OrthoDB" id="2693205at2759"/>
<feature type="region of interest" description="Disordered" evidence="1">
    <location>
        <begin position="1"/>
        <end position="22"/>
    </location>
</feature>
<dbReference type="EMBL" id="JABBWM010000031">
    <property type="protein sequence ID" value="KAG2107440.1"/>
    <property type="molecule type" value="Genomic_DNA"/>
</dbReference>
<evidence type="ECO:0000313" key="2">
    <source>
        <dbReference type="EMBL" id="KAG2107440.1"/>
    </source>
</evidence>
<protein>
    <submittedName>
        <fullName evidence="2">Uncharacterized protein</fullName>
    </submittedName>
</protein>
<feature type="region of interest" description="Disordered" evidence="1">
    <location>
        <begin position="47"/>
        <end position="81"/>
    </location>
</feature>
<accession>A0A9P7F7A1</accession>
<reference evidence="2" key="1">
    <citation type="journal article" date="2020" name="New Phytol.">
        <title>Comparative genomics reveals dynamic genome evolution in host specialist ectomycorrhizal fungi.</title>
        <authorList>
            <person name="Lofgren L.A."/>
            <person name="Nguyen N.H."/>
            <person name="Vilgalys R."/>
            <person name="Ruytinx J."/>
            <person name="Liao H.L."/>
            <person name="Branco S."/>
            <person name="Kuo A."/>
            <person name="LaButti K."/>
            <person name="Lipzen A."/>
            <person name="Andreopoulos W."/>
            <person name="Pangilinan J."/>
            <person name="Riley R."/>
            <person name="Hundley H."/>
            <person name="Na H."/>
            <person name="Barry K."/>
            <person name="Grigoriev I.V."/>
            <person name="Stajich J.E."/>
            <person name="Kennedy P.G."/>
        </authorList>
    </citation>
    <scope>NUCLEOTIDE SEQUENCE</scope>
    <source>
        <strain evidence="2">FC423</strain>
    </source>
</reference>
<dbReference type="AlphaFoldDB" id="A0A9P7F7A1"/>
<evidence type="ECO:0000256" key="1">
    <source>
        <dbReference type="SAM" id="MobiDB-lite"/>
    </source>
</evidence>
<evidence type="ECO:0000313" key="3">
    <source>
        <dbReference type="Proteomes" id="UP000823399"/>
    </source>
</evidence>
<name>A0A9P7F7A1_9AGAM</name>
<dbReference type="RefSeq" id="XP_041292254.1">
    <property type="nucleotide sequence ID" value="XM_041437504.1"/>
</dbReference>
<organism evidence="2 3">
    <name type="scientific">Suillus discolor</name>
    <dbReference type="NCBI Taxonomy" id="1912936"/>
    <lineage>
        <taxon>Eukaryota</taxon>
        <taxon>Fungi</taxon>
        <taxon>Dikarya</taxon>
        <taxon>Basidiomycota</taxon>
        <taxon>Agaricomycotina</taxon>
        <taxon>Agaricomycetes</taxon>
        <taxon>Agaricomycetidae</taxon>
        <taxon>Boletales</taxon>
        <taxon>Suillineae</taxon>
        <taxon>Suillaceae</taxon>
        <taxon>Suillus</taxon>
    </lineage>
</organism>
<feature type="compositionally biased region" description="Polar residues" evidence="1">
    <location>
        <begin position="12"/>
        <end position="22"/>
    </location>
</feature>
<dbReference type="Proteomes" id="UP000823399">
    <property type="component" value="Unassembled WGS sequence"/>
</dbReference>
<proteinExistence type="predicted"/>
<gene>
    <name evidence="2" type="ORF">F5147DRAFT_697300</name>
</gene>
<feature type="non-terminal residue" evidence="2">
    <location>
        <position position="1"/>
    </location>
</feature>
<keyword evidence="3" id="KW-1185">Reference proteome</keyword>